<dbReference type="InterPro" id="IPR007967">
    <property type="entry name" value="GSKIP_dom"/>
</dbReference>
<dbReference type="Proteomes" id="UP000521872">
    <property type="component" value="Unassembled WGS sequence"/>
</dbReference>
<sequence>MASIMTLLADLYNFCCMSLHVPRKLHSLFAFKEKPTMACSPSSFYRSELQRALKEQTFGIQSYALTSSCQEQATATIVLHEGSKVNVQLNIQGYSIVSNGTVGKVYETIEDLLHSISPMYAKKRQEELFTKLSKLS</sequence>
<dbReference type="AlphaFoldDB" id="A0A8H4VNH9"/>
<gene>
    <name evidence="2" type="ORF">D9613_005881</name>
</gene>
<evidence type="ECO:0000259" key="1">
    <source>
        <dbReference type="Pfam" id="PF05303"/>
    </source>
</evidence>
<dbReference type="InterPro" id="IPR023231">
    <property type="entry name" value="GSKIP_dom_sf"/>
</dbReference>
<comment type="caution">
    <text evidence="2">The sequence shown here is derived from an EMBL/GenBank/DDBJ whole genome shotgun (WGS) entry which is preliminary data.</text>
</comment>
<name>A0A8H4VNH9_9AGAR</name>
<dbReference type="Pfam" id="PF05303">
    <property type="entry name" value="GSKIP_dom"/>
    <property type="match status" value="1"/>
</dbReference>
<reference evidence="2 3" key="1">
    <citation type="submission" date="2019-12" db="EMBL/GenBank/DDBJ databases">
        <authorList>
            <person name="Floudas D."/>
            <person name="Bentzer J."/>
            <person name="Ahren D."/>
            <person name="Johansson T."/>
            <person name="Persson P."/>
            <person name="Tunlid A."/>
        </authorList>
    </citation>
    <scope>NUCLEOTIDE SEQUENCE [LARGE SCALE GENOMIC DNA]</scope>
    <source>
        <strain evidence="2 3">CBS 102.39</strain>
    </source>
</reference>
<proteinExistence type="predicted"/>
<organism evidence="2 3">
    <name type="scientific">Agrocybe pediades</name>
    <dbReference type="NCBI Taxonomy" id="84607"/>
    <lineage>
        <taxon>Eukaryota</taxon>
        <taxon>Fungi</taxon>
        <taxon>Dikarya</taxon>
        <taxon>Basidiomycota</taxon>
        <taxon>Agaricomycotina</taxon>
        <taxon>Agaricomycetes</taxon>
        <taxon>Agaricomycetidae</taxon>
        <taxon>Agaricales</taxon>
        <taxon>Agaricineae</taxon>
        <taxon>Strophariaceae</taxon>
        <taxon>Agrocybe</taxon>
    </lineage>
</organism>
<dbReference type="EMBL" id="JAACJL010000030">
    <property type="protein sequence ID" value="KAF4617171.1"/>
    <property type="molecule type" value="Genomic_DNA"/>
</dbReference>
<evidence type="ECO:0000313" key="3">
    <source>
        <dbReference type="Proteomes" id="UP000521872"/>
    </source>
</evidence>
<evidence type="ECO:0000313" key="2">
    <source>
        <dbReference type="EMBL" id="KAF4617171.1"/>
    </source>
</evidence>
<dbReference type="SUPFAM" id="SSF103107">
    <property type="entry name" value="Hypothetical protein c14orf129, hspc210"/>
    <property type="match status" value="1"/>
</dbReference>
<protein>
    <recommendedName>
        <fullName evidence="1">GSKIP domain-containing protein</fullName>
    </recommendedName>
</protein>
<accession>A0A8H4VNH9</accession>
<keyword evidence="3" id="KW-1185">Reference proteome</keyword>
<dbReference type="Gene3D" id="3.30.2280.10">
    <property type="entry name" value="Hypothetical protein (hspc210)"/>
    <property type="match status" value="1"/>
</dbReference>
<feature type="domain" description="GSKIP" evidence="1">
    <location>
        <begin position="46"/>
        <end position="135"/>
    </location>
</feature>